<evidence type="ECO:0000256" key="1">
    <source>
        <dbReference type="HAMAP-Rule" id="MF_00775"/>
    </source>
</evidence>
<sequence>MKKVAFLALFFSISIFVHAQELQSEFLFDFEISLHPPQAIGKVLTGTRLIYPFKDGQVKGDKINGKVLDCGGEWGLVVDSSTFKMDVRATIQTNDGALIYIAYSGYNYASGKNAVLMREGKGSELSPSDYYFRSVPVFETSSPKYAWLNHTVAVGVGRFPSPGKIIYRIYAIK</sequence>
<dbReference type="InterPro" id="IPR020915">
    <property type="entry name" value="UPF0311"/>
</dbReference>
<dbReference type="PANTHER" id="PTHR37315">
    <property type="entry name" value="UPF0311 PROTEIN BLR7842"/>
    <property type="match status" value="1"/>
</dbReference>
<protein>
    <recommendedName>
        <fullName evidence="1">UPF0311 protein SAMN04488122_2434</fullName>
    </recommendedName>
</protein>
<dbReference type="Gene3D" id="2.40.160.20">
    <property type="match status" value="1"/>
</dbReference>
<evidence type="ECO:0000313" key="4">
    <source>
        <dbReference type="Proteomes" id="UP000199310"/>
    </source>
</evidence>
<proteinExistence type="inferred from homology"/>
<dbReference type="STRING" id="29529.SAMN04488122_2434"/>
<gene>
    <name evidence="3" type="ORF">SAMN04488122_2434</name>
</gene>
<dbReference type="EMBL" id="FOJG01000001">
    <property type="protein sequence ID" value="SEW36842.1"/>
    <property type="molecule type" value="Genomic_DNA"/>
</dbReference>
<organism evidence="3 4">
    <name type="scientific">Chitinophaga arvensicola</name>
    <dbReference type="NCBI Taxonomy" id="29529"/>
    <lineage>
        <taxon>Bacteria</taxon>
        <taxon>Pseudomonadati</taxon>
        <taxon>Bacteroidota</taxon>
        <taxon>Chitinophagia</taxon>
        <taxon>Chitinophagales</taxon>
        <taxon>Chitinophagaceae</taxon>
        <taxon>Chitinophaga</taxon>
    </lineage>
</organism>
<evidence type="ECO:0000313" key="3">
    <source>
        <dbReference type="EMBL" id="SEW36842.1"/>
    </source>
</evidence>
<keyword evidence="4" id="KW-1185">Reference proteome</keyword>
<feature type="chain" id="PRO_5011692510" description="UPF0311 protein SAMN04488122_2434" evidence="2">
    <location>
        <begin position="20"/>
        <end position="173"/>
    </location>
</feature>
<dbReference type="OrthoDB" id="572332at2"/>
<dbReference type="Pfam" id="PF11578">
    <property type="entry name" value="DUF3237"/>
    <property type="match status" value="1"/>
</dbReference>
<dbReference type="Proteomes" id="UP000199310">
    <property type="component" value="Unassembled WGS sequence"/>
</dbReference>
<comment type="similarity">
    <text evidence="1">Belongs to the UPF0311 family.</text>
</comment>
<dbReference type="HAMAP" id="MF_00775">
    <property type="entry name" value="UPF0311"/>
    <property type="match status" value="1"/>
</dbReference>
<dbReference type="AlphaFoldDB" id="A0A1I0R7Z7"/>
<accession>A0A1I0R7Z7</accession>
<keyword evidence="2" id="KW-0732">Signal</keyword>
<evidence type="ECO:0000256" key="2">
    <source>
        <dbReference type="SAM" id="SignalP"/>
    </source>
</evidence>
<feature type="signal peptide" evidence="2">
    <location>
        <begin position="1"/>
        <end position="19"/>
    </location>
</feature>
<dbReference type="PANTHER" id="PTHR37315:SF1">
    <property type="entry name" value="UPF0311 PROTEIN BLR7842"/>
    <property type="match status" value="1"/>
</dbReference>
<reference evidence="4" key="1">
    <citation type="submission" date="2016-10" db="EMBL/GenBank/DDBJ databases">
        <authorList>
            <person name="Varghese N."/>
            <person name="Submissions S."/>
        </authorList>
    </citation>
    <scope>NUCLEOTIDE SEQUENCE [LARGE SCALE GENOMIC DNA]</scope>
    <source>
        <strain evidence="4">DSM 3695</strain>
    </source>
</reference>
<dbReference type="RefSeq" id="WP_089894995.1">
    <property type="nucleotide sequence ID" value="NZ_FOJG01000001.1"/>
</dbReference>
<name>A0A1I0R7Z7_9BACT</name>